<feature type="domain" description="Apple" evidence="2">
    <location>
        <begin position="215"/>
        <end position="305"/>
    </location>
</feature>
<sequence>MEWVTGGSMPAGAVWTSSIMLLQLSSILLSLLPWISAYDAQLQPSQSISYSEPVPSGPSYGSAVGTVGSNGGYGPTYGADRGAGMPANVFQQQLPLYSFGRPPQNIPTASSCYVDLKCFSCSPGFSIAQGFPFERRTPITCEDCLQLCLEKQSAEYPYCCRAVVYDFAYRTCDLFAVDGKSQPQIVTKYETRSYFVPTGQCGAKKEPEKEAAALCKEGELPKIIEVSGYTDPDAKEAISLSGYTLKDCATACLDNKDAEGRPLEIEGACASLIYEGTTCKLDDMKIEYLRNLQPSADSTYMMVHCFPEKLVSQCPNNFIYAPGHVLVGFAKTVITTSSESECVEKCLTSTEDLGFYCKSGMFYQEDRNENCILNTESRSTQPNVYTEDEAAVMYFELGCGRSGRRLSKKFYKNFSQALFDLPAAGLWTQWSPCATTDGSSIRYRACREKDIRNCPKEVKSCSNVQKLPMKPAAGRFPDGDLRKRKKDEPHVYENGRKVGRKLLTWFSRRSSSNCHLHCMEIFDDRDCATVSSSFALPNCGKLFLQKLATPLSFDLKFENQLTSVRVQVENLARKFRGRRHQTIGLVHINKDSRPAEMPDFDPNRMPRPSDPIIGQGYAAGGVQQQVNGNYQQPPVQHVQQYHSAAAGSPAYGNGQAVVPQPALPSPAYGNGQPNFAPRPQQPSYNGQQMAYGQPSINGPYGSGQVPIPVPVYGGPAAVTPNVQYPILVPTSPTCPFDPQCFKASPECTISNAYPFDRRTPVSCQECLNLCQEKQFGDYPYICRSVVYDANSKTCDIFAVDGLNSPQHYLKYPGRSIYRPTGLCQAVATEKPPTSSQTKETCPNGKLPKISEIVNYGTTTLNGASLKTKTAEDCATACLANQDESGNALELNGHPCRAASFSNRNGCQLSSNPVRITELTMQKGVTTYKISCFPEELLTECPGNFYYDPHHVLVGFAKQVVTARDEVDCVQQCLQAYETTGFNCMSGMFYFSDSKENCILNTEDRKSQSDVYTEDDADVVYFESGCFRRRLMLQKHRKLDAPIVDDEWTEWSACNEEENEQIRFKRCEKKDIRDCPHQRRKCKAVVNGDLLL</sequence>
<dbReference type="Pfam" id="PF00024">
    <property type="entry name" value="PAN_1"/>
    <property type="match status" value="4"/>
</dbReference>
<feature type="domain" description="Apple" evidence="2">
    <location>
        <begin position="734"/>
        <end position="823"/>
    </location>
</feature>
<feature type="domain" description="Apple" evidence="2">
    <location>
        <begin position="940"/>
        <end position="1025"/>
    </location>
</feature>
<evidence type="ECO:0000313" key="3">
    <source>
        <dbReference type="EMBL" id="KRZ57981.1"/>
    </source>
</evidence>
<dbReference type="PANTHER" id="PTHR47327">
    <property type="entry name" value="FI18240P1-RELATED"/>
    <property type="match status" value="1"/>
</dbReference>
<dbReference type="PANTHER" id="PTHR47327:SF1">
    <property type="entry name" value="RE15579P"/>
    <property type="match status" value="1"/>
</dbReference>
<feature type="domain" description="Apple" evidence="2">
    <location>
        <begin position="841"/>
        <end position="931"/>
    </location>
</feature>
<gene>
    <name evidence="3" type="primary">F52C9.5</name>
    <name evidence="3" type="ORF">T02_15568</name>
</gene>
<keyword evidence="1" id="KW-0732">Signal</keyword>
<protein>
    <recommendedName>
        <fullName evidence="2">Apple domain-containing protein</fullName>
    </recommendedName>
</protein>
<evidence type="ECO:0000259" key="2">
    <source>
        <dbReference type="PROSITE" id="PS50948"/>
    </source>
</evidence>
<dbReference type="InterPro" id="IPR003609">
    <property type="entry name" value="Pan_app"/>
</dbReference>
<dbReference type="SMART" id="SM00473">
    <property type="entry name" value="PAN_AP"/>
    <property type="match status" value="5"/>
</dbReference>
<accession>A0A0V1LEN4</accession>
<dbReference type="Gene3D" id="3.50.4.10">
    <property type="entry name" value="Hepatocyte Growth Factor"/>
    <property type="match status" value="4"/>
</dbReference>
<feature type="signal peptide" evidence="1">
    <location>
        <begin position="1"/>
        <end position="37"/>
    </location>
</feature>
<proteinExistence type="predicted"/>
<dbReference type="InterPro" id="IPR052774">
    <property type="entry name" value="Celegans_DevNeuronal_Protein"/>
</dbReference>
<reference evidence="3 4" key="1">
    <citation type="submission" date="2015-05" db="EMBL/GenBank/DDBJ databases">
        <title>Evolution of Trichinella species and genotypes.</title>
        <authorList>
            <person name="Korhonen P.K."/>
            <person name="Edoardo P."/>
            <person name="Giuseppe L.R."/>
            <person name="Gasser R.B."/>
        </authorList>
    </citation>
    <scope>NUCLEOTIDE SEQUENCE [LARGE SCALE GENOMIC DNA]</scope>
    <source>
        <strain evidence="3">ISS10</strain>
    </source>
</reference>
<dbReference type="GO" id="GO:0009653">
    <property type="term" value="P:anatomical structure morphogenesis"/>
    <property type="evidence" value="ECO:0007669"/>
    <property type="project" value="TreeGrafter"/>
</dbReference>
<feature type="chain" id="PRO_5006881793" description="Apple domain-containing protein" evidence="1">
    <location>
        <begin position="38"/>
        <end position="1091"/>
    </location>
</feature>
<dbReference type="SUPFAM" id="SSF57414">
    <property type="entry name" value="Hairpin loop containing domain-like"/>
    <property type="match status" value="4"/>
</dbReference>
<dbReference type="PROSITE" id="PS50948">
    <property type="entry name" value="PAN"/>
    <property type="match status" value="6"/>
</dbReference>
<evidence type="ECO:0000256" key="1">
    <source>
        <dbReference type="SAM" id="SignalP"/>
    </source>
</evidence>
<dbReference type="CDD" id="cd01099">
    <property type="entry name" value="PAN_AP_HGF"/>
    <property type="match status" value="2"/>
</dbReference>
<dbReference type="OrthoDB" id="5916958at2759"/>
<dbReference type="AlphaFoldDB" id="A0A0V1LEN4"/>
<feature type="domain" description="Apple" evidence="2">
    <location>
        <begin position="112"/>
        <end position="201"/>
    </location>
</feature>
<keyword evidence="4" id="KW-1185">Reference proteome</keyword>
<evidence type="ECO:0000313" key="4">
    <source>
        <dbReference type="Proteomes" id="UP000054721"/>
    </source>
</evidence>
<comment type="caution">
    <text evidence="3">The sequence shown here is derived from an EMBL/GenBank/DDBJ whole genome shotgun (WGS) entry which is preliminary data.</text>
</comment>
<organism evidence="3 4">
    <name type="scientific">Trichinella nativa</name>
    <dbReference type="NCBI Taxonomy" id="6335"/>
    <lineage>
        <taxon>Eukaryota</taxon>
        <taxon>Metazoa</taxon>
        <taxon>Ecdysozoa</taxon>
        <taxon>Nematoda</taxon>
        <taxon>Enoplea</taxon>
        <taxon>Dorylaimia</taxon>
        <taxon>Trichinellida</taxon>
        <taxon>Trichinellidae</taxon>
        <taxon>Trichinella</taxon>
    </lineage>
</organism>
<dbReference type="Proteomes" id="UP000054721">
    <property type="component" value="Unassembled WGS sequence"/>
</dbReference>
<feature type="domain" description="Apple" evidence="2">
    <location>
        <begin position="314"/>
        <end position="399"/>
    </location>
</feature>
<name>A0A0V1LEN4_9BILA</name>
<dbReference type="EMBL" id="JYDW01000065">
    <property type="protein sequence ID" value="KRZ57981.1"/>
    <property type="molecule type" value="Genomic_DNA"/>
</dbReference>